<feature type="binding site" evidence="7">
    <location>
        <begin position="306"/>
        <end position="308"/>
    </location>
    <ligand>
        <name>substrate</name>
    </ligand>
</feature>
<name>A0A1H4M4U6_9BACT</name>
<evidence type="ECO:0000256" key="7">
    <source>
        <dbReference type="PIRSR" id="PIRSR038994-2"/>
    </source>
</evidence>
<dbReference type="GO" id="GO:0046872">
    <property type="term" value="F:metal ion binding"/>
    <property type="evidence" value="ECO:0007669"/>
    <property type="project" value="UniProtKB-KW"/>
</dbReference>
<feature type="binding site" evidence="7">
    <location>
        <position position="223"/>
    </location>
    <ligand>
        <name>substrate</name>
    </ligand>
</feature>
<keyword evidence="3 5" id="KW-0378">Hydrolase</keyword>
<reference evidence="10 11" key="1">
    <citation type="submission" date="2016-10" db="EMBL/GenBank/DDBJ databases">
        <authorList>
            <person name="de Groot N.N."/>
        </authorList>
    </citation>
    <scope>NUCLEOTIDE SEQUENCE [LARGE SCALE GENOMIC DNA]</scope>
    <source>
        <strain evidence="10 11">AB35.6</strain>
    </source>
</reference>
<dbReference type="GO" id="GO:0008448">
    <property type="term" value="F:N-acetylglucosamine-6-phosphate deacetylase activity"/>
    <property type="evidence" value="ECO:0007669"/>
    <property type="project" value="InterPro"/>
</dbReference>
<feature type="active site" description="Proton donor/acceptor" evidence="6">
    <location>
        <position position="270"/>
    </location>
</feature>
<dbReference type="PANTHER" id="PTHR11113:SF14">
    <property type="entry name" value="N-ACETYLGLUCOSAMINE-6-PHOSPHATE DEACETYLASE"/>
    <property type="match status" value="1"/>
</dbReference>
<dbReference type="InterPro" id="IPR032466">
    <property type="entry name" value="Metal_Hydrolase"/>
</dbReference>
<dbReference type="SUPFAM" id="SSF51556">
    <property type="entry name" value="Metallo-dependent hydrolases"/>
    <property type="match status" value="1"/>
</dbReference>
<sequence length="388" mass="40738">MSTVRHLRGRDPLTLESIEVEVVDTRVTSICPYSGDVDDLWLAPGLVDLQVNGYGGIDLNDAACDAQAVERLTLLLASVGTTTYLPTVITASPAEMLSRLRTIAEARRNSAFVAHAVPGVHLEGPSISPIDGYRGAHPAEHVRPPSLAEFEEFQEAAGGLIKLVTLSPHWPEAAAYIRALCDRGVVVALGHTHASPEQIRTAVDAGAQLSTHLGNGIAAELPRHPNPIWTQLAEDRLTATIIADGVHLPADVLRVMLRAKGVERAVLISDSVALAGSAPGLYRSPIGGDVVVGGDGSIRMRDTGLLAGSGIALRDALTRVAGLQGASLGDAVRMATANPANFLNAQCGTLAVGSSADLLIFRWSAEDGTFHLVEVLVEGRSMPALQNN</sequence>
<evidence type="ECO:0000256" key="3">
    <source>
        <dbReference type="ARBA" id="ARBA00022801"/>
    </source>
</evidence>
<evidence type="ECO:0000313" key="10">
    <source>
        <dbReference type="EMBL" id="SEB78026.1"/>
    </source>
</evidence>
<dbReference type="Gene3D" id="2.30.40.10">
    <property type="entry name" value="Urease, subunit C, domain 1"/>
    <property type="match status" value="1"/>
</dbReference>
<dbReference type="PANTHER" id="PTHR11113">
    <property type="entry name" value="N-ACETYLGLUCOSAMINE-6-PHOSPHATE DEACETYLASE"/>
    <property type="match status" value="1"/>
</dbReference>
<feature type="binding site" evidence="8">
    <location>
        <position position="212"/>
    </location>
    <ligand>
        <name>Zn(2+)</name>
        <dbReference type="ChEBI" id="CHEBI:29105"/>
    </ligand>
</feature>
<dbReference type="EMBL" id="FNSD01000001">
    <property type="protein sequence ID" value="SEB78026.1"/>
    <property type="molecule type" value="Genomic_DNA"/>
</dbReference>
<evidence type="ECO:0000256" key="2">
    <source>
        <dbReference type="ARBA" id="ARBA00022723"/>
    </source>
</evidence>
<dbReference type="InterPro" id="IPR011059">
    <property type="entry name" value="Metal-dep_hydrolase_composite"/>
</dbReference>
<comment type="cofactor">
    <cofactor evidence="8">
        <name>a divalent metal cation</name>
        <dbReference type="ChEBI" id="CHEBI:60240"/>
    </cofactor>
    <text evidence="8">Binds 1 divalent metal cation per subunit.</text>
</comment>
<feature type="binding site" evidence="7">
    <location>
        <position position="136"/>
    </location>
    <ligand>
        <name>substrate</name>
    </ligand>
</feature>
<feature type="domain" description="Amidohydrolase-related" evidence="9">
    <location>
        <begin position="42"/>
        <end position="380"/>
    </location>
</feature>
<dbReference type="Proteomes" id="UP000182409">
    <property type="component" value="Unassembled WGS sequence"/>
</dbReference>
<protein>
    <submittedName>
        <fullName evidence="10">N-acetylglucosamine-6-phosphate deacetylase</fullName>
    </submittedName>
</protein>
<comment type="similarity">
    <text evidence="1 5">Belongs to the metallo-dependent hydrolases superfamily. NagA family.</text>
</comment>
<dbReference type="GO" id="GO:0006046">
    <property type="term" value="P:N-acetylglucosamine catabolic process"/>
    <property type="evidence" value="ECO:0007669"/>
    <property type="project" value="TreeGrafter"/>
</dbReference>
<proteinExistence type="inferred from homology"/>
<evidence type="ECO:0000256" key="6">
    <source>
        <dbReference type="PIRSR" id="PIRSR038994-1"/>
    </source>
</evidence>
<evidence type="ECO:0000256" key="8">
    <source>
        <dbReference type="PIRSR" id="PIRSR038994-3"/>
    </source>
</evidence>
<dbReference type="PIRSF" id="PIRSF038994">
    <property type="entry name" value="NagA"/>
    <property type="match status" value="1"/>
</dbReference>
<dbReference type="Gene3D" id="3.20.20.140">
    <property type="entry name" value="Metal-dependent hydrolases"/>
    <property type="match status" value="1"/>
</dbReference>
<evidence type="ECO:0000313" key="11">
    <source>
        <dbReference type="Proteomes" id="UP000182409"/>
    </source>
</evidence>
<feature type="binding site" evidence="7">
    <location>
        <begin position="215"/>
        <end position="216"/>
    </location>
    <ligand>
        <name>substrate</name>
    </ligand>
</feature>
<feature type="binding site" evidence="8">
    <location>
        <position position="191"/>
    </location>
    <ligand>
        <name>Zn(2+)</name>
        <dbReference type="ChEBI" id="CHEBI:29105"/>
    </ligand>
</feature>
<gene>
    <name evidence="10" type="ORF">SAMN05443244_1820</name>
</gene>
<dbReference type="Pfam" id="PF01979">
    <property type="entry name" value="Amidohydro_1"/>
    <property type="match status" value="1"/>
</dbReference>
<evidence type="ECO:0000256" key="1">
    <source>
        <dbReference type="ARBA" id="ARBA00010716"/>
    </source>
</evidence>
<organism evidence="10 11">
    <name type="scientific">Terriglobus roseus</name>
    <dbReference type="NCBI Taxonomy" id="392734"/>
    <lineage>
        <taxon>Bacteria</taxon>
        <taxon>Pseudomonadati</taxon>
        <taxon>Acidobacteriota</taxon>
        <taxon>Terriglobia</taxon>
        <taxon>Terriglobales</taxon>
        <taxon>Acidobacteriaceae</taxon>
        <taxon>Terriglobus</taxon>
    </lineage>
</organism>
<keyword evidence="2 8" id="KW-0479">Metal-binding</keyword>
<feature type="binding site" evidence="7">
    <location>
        <position position="247"/>
    </location>
    <ligand>
        <name>substrate</name>
    </ligand>
</feature>
<evidence type="ECO:0000256" key="4">
    <source>
        <dbReference type="ARBA" id="ARBA00023277"/>
    </source>
</evidence>
<dbReference type="InterPro" id="IPR006680">
    <property type="entry name" value="Amidohydro-rel"/>
</dbReference>
<feature type="binding site" evidence="8">
    <location>
        <position position="123"/>
    </location>
    <ligand>
        <name>Zn(2+)</name>
        <dbReference type="ChEBI" id="CHEBI:29105"/>
    </ligand>
</feature>
<dbReference type="RefSeq" id="WP_074653485.1">
    <property type="nucleotide sequence ID" value="NZ_FNSD01000001.1"/>
</dbReference>
<dbReference type="OrthoDB" id="9776488at2"/>
<keyword evidence="4 5" id="KW-0119">Carbohydrate metabolism</keyword>
<evidence type="ECO:0000259" key="9">
    <source>
        <dbReference type="Pfam" id="PF01979"/>
    </source>
</evidence>
<evidence type="ECO:0000256" key="5">
    <source>
        <dbReference type="PIRNR" id="PIRNR038994"/>
    </source>
</evidence>
<dbReference type="InterPro" id="IPR003764">
    <property type="entry name" value="GlcNAc_6-P_deAcase"/>
</dbReference>
<accession>A0A1H4M4U6</accession>
<dbReference type="AlphaFoldDB" id="A0A1H4M4U6"/>